<evidence type="ECO:0000256" key="2">
    <source>
        <dbReference type="ARBA" id="ARBA00023015"/>
    </source>
</evidence>
<dbReference type="AlphaFoldDB" id="A0A2H5EX37"/>
<evidence type="ECO:0000256" key="6">
    <source>
        <dbReference type="ARBA" id="ARBA00043141"/>
    </source>
</evidence>
<evidence type="ECO:0000256" key="4">
    <source>
        <dbReference type="ARBA" id="ARBA00023163"/>
    </source>
</evidence>
<sequence length="310" mass="32928">MSQIAAITLKQLRALIAVAEQGSLTGAAGVLNQTTPAIHSQIRKLEEAVGQALLVRGGAADGFSLTAAGVAMERVARRIEGNLSQVGAEIAAMTRGYNGHVRLSVVSTGKYFAPRLVLSLRQQAPEVEVSLRVGNRQQVIADLDQGATDLAVMGRPPSEPKVVSVPLGAHPHGIILPPGHRLAATDGFDPAMLMEETFLARESGSGTRDLMMRYFDRLGEGIEPQLITMDSNETIKQAVMAGMGIALLSLHTCSEELQMGRLVALRGSGLPLMRQWYLVRPAAAKPDAATLRVAQAIEDLAGSYFPHLAG</sequence>
<keyword evidence="2" id="KW-0805">Transcription regulation</keyword>
<dbReference type="SUPFAM" id="SSF46785">
    <property type="entry name" value="Winged helix' DNA-binding domain"/>
    <property type="match status" value="1"/>
</dbReference>
<dbReference type="Proteomes" id="UP000234530">
    <property type="component" value="Chromosome"/>
</dbReference>
<dbReference type="PROSITE" id="PS50931">
    <property type="entry name" value="HTH_LYSR"/>
    <property type="match status" value="1"/>
</dbReference>
<dbReference type="Gene3D" id="3.40.190.10">
    <property type="entry name" value="Periplasmic binding protein-like II"/>
    <property type="match status" value="2"/>
</dbReference>
<dbReference type="OrthoDB" id="7840053at2"/>
<protein>
    <recommendedName>
        <fullName evidence="5">HTH-type transcriptional regulator CbbR</fullName>
    </recommendedName>
    <alternativeName>
        <fullName evidence="6">RuBisCO operon transcriptional regulator</fullName>
    </alternativeName>
</protein>
<keyword evidence="3" id="KW-0238">DNA-binding</keyword>
<evidence type="ECO:0000313" key="8">
    <source>
        <dbReference type="EMBL" id="AUH63868.1"/>
    </source>
</evidence>
<dbReference type="GO" id="GO:0000976">
    <property type="term" value="F:transcription cis-regulatory region binding"/>
    <property type="evidence" value="ECO:0007669"/>
    <property type="project" value="TreeGrafter"/>
</dbReference>
<reference evidence="8 9" key="1">
    <citation type="journal article" date="2013" name="Antonie Van Leeuwenhoek">
        <title>Paracoccus zhejiangensis sp. nov., isolated from activated sludge in wastewater-treatment system.</title>
        <authorList>
            <person name="Wu Z.G."/>
            <person name="Zhang D.F."/>
            <person name="Liu Y.L."/>
            <person name="Wang F."/>
            <person name="Jiang X."/>
            <person name="Li C."/>
            <person name="Li S.P."/>
            <person name="Hong Q."/>
            <person name="Li W.J."/>
        </authorList>
    </citation>
    <scope>NUCLEOTIDE SEQUENCE [LARGE SCALE GENOMIC DNA]</scope>
    <source>
        <strain evidence="8 9">J6</strain>
    </source>
</reference>
<evidence type="ECO:0000256" key="3">
    <source>
        <dbReference type="ARBA" id="ARBA00023125"/>
    </source>
</evidence>
<dbReference type="KEGG" id="pzh:CX676_06590"/>
<dbReference type="PANTHER" id="PTHR30126">
    <property type="entry name" value="HTH-TYPE TRANSCRIPTIONAL REGULATOR"/>
    <property type="match status" value="1"/>
</dbReference>
<evidence type="ECO:0000313" key="9">
    <source>
        <dbReference type="Proteomes" id="UP000234530"/>
    </source>
</evidence>
<dbReference type="PANTHER" id="PTHR30126:SF5">
    <property type="entry name" value="HTH-TYPE TRANSCRIPTIONAL ACTIVATOR CMPR"/>
    <property type="match status" value="1"/>
</dbReference>
<gene>
    <name evidence="8" type="ORF">CX676_06590</name>
</gene>
<evidence type="ECO:0000256" key="1">
    <source>
        <dbReference type="ARBA" id="ARBA00009437"/>
    </source>
</evidence>
<dbReference type="InterPro" id="IPR036388">
    <property type="entry name" value="WH-like_DNA-bd_sf"/>
</dbReference>
<dbReference type="Pfam" id="PF03466">
    <property type="entry name" value="LysR_substrate"/>
    <property type="match status" value="1"/>
</dbReference>
<dbReference type="InterPro" id="IPR000847">
    <property type="entry name" value="LysR_HTH_N"/>
</dbReference>
<keyword evidence="9" id="KW-1185">Reference proteome</keyword>
<organism evidence="8 9">
    <name type="scientific">Paracoccus zhejiangensis</name>
    <dbReference type="NCBI Taxonomy" id="1077935"/>
    <lineage>
        <taxon>Bacteria</taxon>
        <taxon>Pseudomonadati</taxon>
        <taxon>Pseudomonadota</taxon>
        <taxon>Alphaproteobacteria</taxon>
        <taxon>Rhodobacterales</taxon>
        <taxon>Paracoccaceae</taxon>
        <taxon>Paracoccus</taxon>
    </lineage>
</organism>
<comment type="similarity">
    <text evidence="1">Belongs to the LysR transcriptional regulatory family.</text>
</comment>
<keyword evidence="4" id="KW-0804">Transcription</keyword>
<dbReference type="InterPro" id="IPR005119">
    <property type="entry name" value="LysR_subst-bd"/>
</dbReference>
<name>A0A2H5EX37_9RHOB</name>
<proteinExistence type="inferred from homology"/>
<dbReference type="RefSeq" id="WP_101751909.1">
    <property type="nucleotide sequence ID" value="NZ_CP025430.1"/>
</dbReference>
<evidence type="ECO:0000256" key="5">
    <source>
        <dbReference type="ARBA" id="ARBA00039279"/>
    </source>
</evidence>
<dbReference type="GO" id="GO:0003700">
    <property type="term" value="F:DNA-binding transcription factor activity"/>
    <property type="evidence" value="ECO:0007669"/>
    <property type="project" value="InterPro"/>
</dbReference>
<dbReference type="Pfam" id="PF00126">
    <property type="entry name" value="HTH_1"/>
    <property type="match status" value="1"/>
</dbReference>
<evidence type="ECO:0000259" key="7">
    <source>
        <dbReference type="PROSITE" id="PS50931"/>
    </source>
</evidence>
<accession>A0A2H5EX37</accession>
<dbReference type="SUPFAM" id="SSF53850">
    <property type="entry name" value="Periplasmic binding protein-like II"/>
    <property type="match status" value="1"/>
</dbReference>
<dbReference type="Gene3D" id="1.10.10.10">
    <property type="entry name" value="Winged helix-like DNA-binding domain superfamily/Winged helix DNA-binding domain"/>
    <property type="match status" value="1"/>
</dbReference>
<dbReference type="EMBL" id="CP025430">
    <property type="protein sequence ID" value="AUH63868.1"/>
    <property type="molecule type" value="Genomic_DNA"/>
</dbReference>
<dbReference type="InterPro" id="IPR036390">
    <property type="entry name" value="WH_DNA-bd_sf"/>
</dbReference>
<feature type="domain" description="HTH lysR-type" evidence="7">
    <location>
        <begin position="7"/>
        <end position="66"/>
    </location>
</feature>